<comment type="subcellular location">
    <subcellularLocation>
        <location evidence="1">Membrane</location>
    </subcellularLocation>
</comment>
<evidence type="ECO:0000256" key="2">
    <source>
        <dbReference type="ARBA" id="ARBA00022448"/>
    </source>
</evidence>
<dbReference type="InterPro" id="IPR038532">
    <property type="entry name" value="NDUFS4-like_sf"/>
</dbReference>
<keyword evidence="5" id="KW-0249">Electron transport</keyword>
<dbReference type="EMBL" id="JANCLU010000015">
    <property type="protein sequence ID" value="MCP8939901.1"/>
    <property type="molecule type" value="Genomic_DNA"/>
</dbReference>
<comment type="caution">
    <text evidence="7">The sequence shown here is derived from an EMBL/GenBank/DDBJ whole genome shotgun (WGS) entry which is preliminary data.</text>
</comment>
<dbReference type="RefSeq" id="WP_254744014.1">
    <property type="nucleotide sequence ID" value="NZ_JANCLU010000015.1"/>
</dbReference>
<organism evidence="7 8">
    <name type="scientific">Alsobacter ponti</name>
    <dbReference type="NCBI Taxonomy" id="2962936"/>
    <lineage>
        <taxon>Bacteria</taxon>
        <taxon>Pseudomonadati</taxon>
        <taxon>Pseudomonadota</taxon>
        <taxon>Alphaproteobacteria</taxon>
        <taxon>Hyphomicrobiales</taxon>
        <taxon>Alsobacteraceae</taxon>
        <taxon>Alsobacter</taxon>
    </lineage>
</organism>
<evidence type="ECO:0000256" key="4">
    <source>
        <dbReference type="ARBA" id="ARBA00022946"/>
    </source>
</evidence>
<evidence type="ECO:0000313" key="7">
    <source>
        <dbReference type="EMBL" id="MCP8939901.1"/>
    </source>
</evidence>
<reference evidence="7 8" key="1">
    <citation type="submission" date="2022-07" db="EMBL/GenBank/DDBJ databases">
        <authorList>
            <person name="Li W.-J."/>
            <person name="Deng Q.-Q."/>
        </authorList>
    </citation>
    <scope>NUCLEOTIDE SEQUENCE [LARGE SCALE GENOMIC DNA]</scope>
    <source>
        <strain evidence="7 8">SYSU M60028</strain>
    </source>
</reference>
<dbReference type="PANTHER" id="PTHR12219:SF8">
    <property type="entry name" value="NADH DEHYDROGENASE [UBIQUINONE] IRON-SULFUR PROTEIN 4, MITOCHONDRIAL"/>
    <property type="match status" value="1"/>
</dbReference>
<evidence type="ECO:0000256" key="1">
    <source>
        <dbReference type="ARBA" id="ARBA00004370"/>
    </source>
</evidence>
<keyword evidence="4" id="KW-0809">Transit peptide</keyword>
<dbReference type="Pfam" id="PF04800">
    <property type="entry name" value="NDUS4"/>
    <property type="match status" value="1"/>
</dbReference>
<dbReference type="Proteomes" id="UP001205890">
    <property type="component" value="Unassembled WGS sequence"/>
</dbReference>
<keyword evidence="8" id="KW-1185">Reference proteome</keyword>
<evidence type="ECO:0000256" key="3">
    <source>
        <dbReference type="ARBA" id="ARBA00022660"/>
    </source>
</evidence>
<sequence length="101" mass="11759">MNARIYRPAKTAMQSGAAKTTRWLLEFVSEVPREIDPLMGWTSSRDTTQQVKLWFDTKEEALAYAARNGIAARVEEPHEAKRRTISYSDNFRFNRVTPWTH</sequence>
<accession>A0ABT1LEG9</accession>
<keyword evidence="6" id="KW-0472">Membrane</keyword>
<evidence type="ECO:0000256" key="6">
    <source>
        <dbReference type="ARBA" id="ARBA00023136"/>
    </source>
</evidence>
<evidence type="ECO:0000313" key="8">
    <source>
        <dbReference type="Proteomes" id="UP001205890"/>
    </source>
</evidence>
<keyword evidence="2" id="KW-0813">Transport</keyword>
<gene>
    <name evidence="7" type="ORF">NK718_15340</name>
</gene>
<dbReference type="PANTHER" id="PTHR12219">
    <property type="entry name" value="NADH-UBIQUINONE OXIDOREDUCTASE"/>
    <property type="match status" value="1"/>
</dbReference>
<dbReference type="InterPro" id="IPR006885">
    <property type="entry name" value="NADH_UbQ_FeS_4_mit-like"/>
</dbReference>
<dbReference type="Gene3D" id="3.30.160.190">
    <property type="entry name" value="atu1810 like domain"/>
    <property type="match status" value="1"/>
</dbReference>
<protein>
    <submittedName>
        <fullName evidence="7">ETC complex I subunit</fullName>
    </submittedName>
</protein>
<evidence type="ECO:0000256" key="5">
    <source>
        <dbReference type="ARBA" id="ARBA00022982"/>
    </source>
</evidence>
<keyword evidence="3" id="KW-0679">Respiratory chain</keyword>
<proteinExistence type="predicted"/>
<name>A0ABT1LEG9_9HYPH</name>